<accession>A0A481N455</accession>
<name>A0A481N455_9POXV</name>
<gene>
    <name evidence="3" type="primary">m051R</name>
</gene>
<proteinExistence type="inferred from homology"/>
<comment type="similarity">
    <text evidence="1">Belongs to the orthopoxvirus OPG091 family.</text>
</comment>
<evidence type="ECO:0000256" key="1">
    <source>
        <dbReference type="ARBA" id="ARBA00034761"/>
    </source>
</evidence>
<protein>
    <recommendedName>
        <fullName evidence="2">Protein OPG091</fullName>
    </recommendedName>
</protein>
<dbReference type="EMBL" id="MK388099">
    <property type="protein sequence ID" value="QAV35378.1"/>
    <property type="molecule type" value="Genomic_DNA"/>
</dbReference>
<reference evidence="3" key="1">
    <citation type="journal article" date="2019" name="J. Virol.">
        <title>Punctuated evolution of myxoma virus: rapid and disjunct evolution of a recent viral lineage in Australia.</title>
        <authorList>
            <person name="Eden J.-S."/>
            <person name="Kerr P.J."/>
            <person name="Holmes E.C."/>
        </authorList>
    </citation>
    <scope>NUCLEOTIDE SEQUENCE [LARGE SCALE GENOMIC DNA]</scope>
    <source>
        <strain evidence="3">Aust/Vic/Wonga Park/03-2012</strain>
    </source>
</reference>
<organism evidence="3 4">
    <name type="scientific">Myxoma virus</name>
    <dbReference type="NCBI Taxonomy" id="10273"/>
    <lineage>
        <taxon>Viruses</taxon>
        <taxon>Varidnaviria</taxon>
        <taxon>Bamfordvirae</taxon>
        <taxon>Nucleocytoviricota</taxon>
        <taxon>Pokkesviricetes</taxon>
        <taxon>Chitovirales</taxon>
        <taxon>Poxviridae</taxon>
        <taxon>Chordopoxvirinae</taxon>
        <taxon>Leporipoxvirus</taxon>
        <taxon>Leporipoxvirus myxoma</taxon>
    </lineage>
</organism>
<evidence type="ECO:0000256" key="2">
    <source>
        <dbReference type="ARBA" id="ARBA00034814"/>
    </source>
</evidence>
<dbReference type="InterPro" id="IPR038765">
    <property type="entry name" value="Papain-like_cys_pep_sf"/>
</dbReference>
<evidence type="ECO:0000313" key="4">
    <source>
        <dbReference type="Proteomes" id="UP000291627"/>
    </source>
</evidence>
<sequence>MDPVTFISNYAPKGSVIFVNYKFSLTEFFNPSEDKHAAIYIGGSTKTTYDLLHDTCERWVVEAAYKNGVNKISVQELVRDATSVKVYILDDYDFETKMSLAADIATEFIGTPYGFGSNHLYCFKLVADCYKTLGVVLPTYNILGKRVYLSQSFTCSKQWRRIYDFTLPNLPRVP</sequence>
<dbReference type="SUPFAM" id="SSF54001">
    <property type="entry name" value="Cysteine proteinases"/>
    <property type="match status" value="1"/>
</dbReference>
<dbReference type="Gene3D" id="3.90.1720.10">
    <property type="entry name" value="endopeptidase domain like (from Nostoc punctiforme)"/>
    <property type="match status" value="1"/>
</dbReference>
<dbReference type="Proteomes" id="UP000291627">
    <property type="component" value="Segment"/>
</dbReference>
<dbReference type="Pfam" id="PF05708">
    <property type="entry name" value="Peptidase_C92"/>
    <property type="match status" value="1"/>
</dbReference>
<evidence type="ECO:0000313" key="3">
    <source>
        <dbReference type="EMBL" id="QAV35378.1"/>
    </source>
</evidence>
<dbReference type="InterPro" id="IPR024453">
    <property type="entry name" value="Peptidase_C92"/>
</dbReference>